<dbReference type="VEuPathDB" id="PlasmoDB:PocGH01_00086700"/>
<dbReference type="InterPro" id="IPR008780">
    <property type="entry name" value="Plasmodium_Vir"/>
</dbReference>
<dbReference type="EMBL" id="FLQV01001168">
    <property type="protein sequence ID" value="SBS99154.1"/>
    <property type="molecule type" value="Genomic_DNA"/>
</dbReference>
<organism evidence="2 3">
    <name type="scientific">Plasmodium ovale curtisi</name>
    <dbReference type="NCBI Taxonomy" id="864141"/>
    <lineage>
        <taxon>Eukaryota</taxon>
        <taxon>Sar</taxon>
        <taxon>Alveolata</taxon>
        <taxon>Apicomplexa</taxon>
        <taxon>Aconoidasida</taxon>
        <taxon>Haemosporida</taxon>
        <taxon>Plasmodiidae</taxon>
        <taxon>Plasmodium</taxon>
        <taxon>Plasmodium (Plasmodium)</taxon>
    </lineage>
</organism>
<feature type="transmembrane region" description="Helical" evidence="1">
    <location>
        <begin position="263"/>
        <end position="284"/>
    </location>
</feature>
<evidence type="ECO:0000313" key="3">
    <source>
        <dbReference type="Proteomes" id="UP000078546"/>
    </source>
</evidence>
<keyword evidence="1" id="KW-0472">Membrane</keyword>
<proteinExistence type="predicted"/>
<protein>
    <submittedName>
        <fullName evidence="2">PIR Superfamily Protein</fullName>
    </submittedName>
</protein>
<accession>A0A1A8X4Q2</accession>
<sequence>MEITNIDKDISTLASTYNYDRINNWYKSDGDIAICNSMEESLSNYQGIKDFCIQLTGVLKKFNNLSFTGPFANDPCTIINYWMYDYLFNRIIKQDTSKNITTILAKLYNFWGKCISLSTCDIKPYLGVQNNFNDLKHLYDYATNYENIKLYLAEKSLICTENIKKYLDQIHEIYKRAQQKCASPSYDYCTVLEYIHKKYDTEQVLDLKCIIPVSSELTPGQGKNSERMDAHTRGQHVEMGVQHDPYSTGMPKSDTPSTSASNIIMASAFPIFGVILIFFILYNFTPIETLLQSKLNKGKGKMKFMNEESYNFLTHPSETELIYSEVPHHIAYHSI</sequence>
<dbReference type="AlphaFoldDB" id="A0A1A8X4Q2"/>
<gene>
    <name evidence="2" type="ORF">POVCU1_051010</name>
</gene>
<dbReference type="Pfam" id="PF05795">
    <property type="entry name" value="Plasmodium_Vir"/>
    <property type="match status" value="2"/>
</dbReference>
<keyword evidence="1" id="KW-1133">Transmembrane helix</keyword>
<name>A0A1A8X4Q2_PLAOA</name>
<keyword evidence="1" id="KW-0812">Transmembrane</keyword>
<reference evidence="3" key="1">
    <citation type="submission" date="2016-05" db="EMBL/GenBank/DDBJ databases">
        <authorList>
            <person name="Naeem Raeece"/>
        </authorList>
    </citation>
    <scope>NUCLEOTIDE SEQUENCE [LARGE SCALE GENOMIC DNA]</scope>
</reference>
<evidence type="ECO:0000313" key="2">
    <source>
        <dbReference type="EMBL" id="SBS99154.1"/>
    </source>
</evidence>
<evidence type="ECO:0000256" key="1">
    <source>
        <dbReference type="SAM" id="Phobius"/>
    </source>
</evidence>
<dbReference type="Proteomes" id="UP000078546">
    <property type="component" value="Unassembled WGS sequence"/>
</dbReference>